<keyword evidence="1" id="KW-0808">Transferase</keyword>
<dbReference type="InterPro" id="IPR016152">
    <property type="entry name" value="PTrfase/Anion_transptr"/>
</dbReference>
<dbReference type="RefSeq" id="WP_160117924.1">
    <property type="nucleotide sequence ID" value="NZ_LT630003.1"/>
</dbReference>
<evidence type="ECO:0000256" key="2">
    <source>
        <dbReference type="ARBA" id="ARBA00022737"/>
    </source>
</evidence>
<keyword evidence="2" id="KW-0677">Repeat</keyword>
<dbReference type="CDD" id="cd00211">
    <property type="entry name" value="PTS_IIA_fru"/>
    <property type="match status" value="1"/>
</dbReference>
<evidence type="ECO:0000313" key="8">
    <source>
        <dbReference type="EMBL" id="SEU00403.1"/>
    </source>
</evidence>
<keyword evidence="3" id="KW-0805">Transcription regulation</keyword>
<dbReference type="PANTHER" id="PTHR30185:SF18">
    <property type="entry name" value="TRANSCRIPTIONAL REGULATOR MTLR"/>
    <property type="match status" value="1"/>
</dbReference>
<dbReference type="InterPro" id="IPR036634">
    <property type="entry name" value="PRD_sf"/>
</dbReference>
<feature type="domain" description="PTS EIIA type-2" evidence="5">
    <location>
        <begin position="545"/>
        <end position="688"/>
    </location>
</feature>
<dbReference type="InterPro" id="IPR002178">
    <property type="entry name" value="PTS_EIIA_type-2_dom"/>
</dbReference>
<evidence type="ECO:0000313" key="9">
    <source>
        <dbReference type="Proteomes" id="UP000198970"/>
    </source>
</evidence>
<dbReference type="Gene3D" id="1.10.1790.10">
    <property type="entry name" value="PRD domain"/>
    <property type="match status" value="1"/>
</dbReference>
<dbReference type="Gene3D" id="3.40.50.2300">
    <property type="match status" value="1"/>
</dbReference>
<dbReference type="Gene3D" id="3.40.930.10">
    <property type="entry name" value="Mannitol-specific EII, Chain A"/>
    <property type="match status" value="1"/>
</dbReference>
<keyword evidence="9" id="KW-1185">Reference proteome</keyword>
<dbReference type="Pfam" id="PF00359">
    <property type="entry name" value="PTS_EIIA_2"/>
    <property type="match status" value="1"/>
</dbReference>
<evidence type="ECO:0000259" key="6">
    <source>
        <dbReference type="PROSITE" id="PS51099"/>
    </source>
</evidence>
<dbReference type="InterPro" id="IPR050661">
    <property type="entry name" value="BglG_antiterminators"/>
</dbReference>
<dbReference type="CDD" id="cd05568">
    <property type="entry name" value="PTS_IIB_bgl_like"/>
    <property type="match status" value="1"/>
</dbReference>
<dbReference type="PROSITE" id="PS51094">
    <property type="entry name" value="PTS_EIIA_TYPE_2"/>
    <property type="match status" value="1"/>
</dbReference>
<evidence type="ECO:0000256" key="4">
    <source>
        <dbReference type="ARBA" id="ARBA00023163"/>
    </source>
</evidence>
<dbReference type="SUPFAM" id="SSF52794">
    <property type="entry name" value="PTS system IIB component-like"/>
    <property type="match status" value="1"/>
</dbReference>
<organism evidence="8 9">
    <name type="scientific">Lacrimispora sphenoides JCM 1415</name>
    <dbReference type="NCBI Taxonomy" id="1297793"/>
    <lineage>
        <taxon>Bacteria</taxon>
        <taxon>Bacillati</taxon>
        <taxon>Bacillota</taxon>
        <taxon>Clostridia</taxon>
        <taxon>Lachnospirales</taxon>
        <taxon>Lachnospiraceae</taxon>
        <taxon>Lacrimispora</taxon>
    </lineage>
</organism>
<sequence length="690" mass="79520">MQVIEKRAFNLLQYLLSDRNFTVSKARDLLGCSKRQIEYDVRKINELLKENEIELIRLSRGRFLINKETIDKVTRLNLPHQKFIVNGENKIWMICIQIFCTREPLGLNHFITKLQSSKNTVLGDLRKIAGIGSKYKVELKYSRKSGYYFEGEPIKIRSLVLLSIINLKDNFLCKELISLAVSDISYDAVFEETKDKVETLIKEFNLPIMKEYLILVIYFISLLPYHCQSITYVSPLIHEPMWNHLPLYEAVIDFYESLTFHLSKEEIDYLFVLLLSMALGDNMYFQLYDQESIFLQEMCQSLINRFEVITGTVVQKKAGISENMLMHLRLAYFRLKYGIPVVNPALMQVKKEYGEVFDICRFVLEPFGDYLDCLIPDDEIAYIALHFMTVMDLPDQDKIRKRAIIVCQNGLASSVMMKNQLIKIFPEIHFVATCNAEEFKGIPLETYDMVFSTTEGIDVPEEKYLFLSSPILTVEEKFIISEVVYSSVFGIKSEANLSVHSILEIVEKYAVIHDQKGLSRDLKNLLQKKYKKESNREGGLPVIKDLLTKETIQFASRVNSWEEAIWLGARPLLENGSITKDYINAMIDNVKGFGPYIVICPYVAIPHAQNQTGVNKLGMSFLKLEEEVLVLDNPQKPVKVFITMAAIDNHTHLRALAQLSNILTNEDTREQFVACNSVEDVIKLLDIDEE</sequence>
<dbReference type="SUPFAM" id="SSF63520">
    <property type="entry name" value="PTS-regulatory domain, PRD"/>
    <property type="match status" value="1"/>
</dbReference>
<dbReference type="InterPro" id="IPR013011">
    <property type="entry name" value="PTS_EIIB_2"/>
</dbReference>
<dbReference type="PROSITE" id="PS51099">
    <property type="entry name" value="PTS_EIIB_TYPE_2"/>
    <property type="match status" value="1"/>
</dbReference>
<accession>A0ABY1CFG3</accession>
<dbReference type="EMBL" id="LT630003">
    <property type="protein sequence ID" value="SEU00403.1"/>
    <property type="molecule type" value="Genomic_DNA"/>
</dbReference>
<feature type="domain" description="PTS EIIB type-2" evidence="6">
    <location>
        <begin position="401"/>
        <end position="492"/>
    </location>
</feature>
<dbReference type="SUPFAM" id="SSF55804">
    <property type="entry name" value="Phoshotransferase/anion transport protein"/>
    <property type="match status" value="1"/>
</dbReference>
<dbReference type="InterPro" id="IPR011608">
    <property type="entry name" value="PRD"/>
</dbReference>
<evidence type="ECO:0000259" key="7">
    <source>
        <dbReference type="PROSITE" id="PS51372"/>
    </source>
</evidence>
<evidence type="ECO:0000256" key="1">
    <source>
        <dbReference type="ARBA" id="ARBA00022679"/>
    </source>
</evidence>
<protein>
    <submittedName>
        <fullName evidence="8">Transcriptional antiterminator</fullName>
    </submittedName>
</protein>
<evidence type="ECO:0000259" key="5">
    <source>
        <dbReference type="PROSITE" id="PS51094"/>
    </source>
</evidence>
<dbReference type="InterPro" id="IPR036095">
    <property type="entry name" value="PTS_EIIB-like_sf"/>
</dbReference>
<dbReference type="Pfam" id="PF00874">
    <property type="entry name" value="PRD"/>
    <property type="match status" value="1"/>
</dbReference>
<dbReference type="PROSITE" id="PS51372">
    <property type="entry name" value="PRD_2"/>
    <property type="match status" value="1"/>
</dbReference>
<keyword evidence="4" id="KW-0804">Transcription</keyword>
<dbReference type="Proteomes" id="UP000198970">
    <property type="component" value="Chromosome I"/>
</dbReference>
<name>A0ABY1CFG3_9FIRM</name>
<dbReference type="PANTHER" id="PTHR30185">
    <property type="entry name" value="CRYPTIC BETA-GLUCOSIDE BGL OPERON ANTITERMINATOR"/>
    <property type="match status" value="1"/>
</dbReference>
<evidence type="ECO:0000256" key="3">
    <source>
        <dbReference type="ARBA" id="ARBA00023015"/>
    </source>
</evidence>
<reference evidence="8 9" key="1">
    <citation type="submission" date="2016-10" db="EMBL/GenBank/DDBJ databases">
        <authorList>
            <person name="Varghese N."/>
            <person name="Submissions S."/>
        </authorList>
    </citation>
    <scope>NUCLEOTIDE SEQUENCE [LARGE SCALE GENOMIC DNA]</scope>
    <source>
        <strain evidence="8 9">ATCC 19403</strain>
    </source>
</reference>
<gene>
    <name evidence="8" type="ORF">SAMN02745906_3847</name>
</gene>
<proteinExistence type="predicted"/>
<feature type="domain" description="PRD" evidence="7">
    <location>
        <begin position="290"/>
        <end position="397"/>
    </location>
</feature>